<evidence type="ECO:0000256" key="1">
    <source>
        <dbReference type="ARBA" id="ARBA00010641"/>
    </source>
</evidence>
<dbReference type="PROSITE" id="PS01063">
    <property type="entry name" value="SIGMA70_ECF"/>
    <property type="match status" value="1"/>
</dbReference>
<feature type="domain" description="RNA polymerase sigma-70 region 2" evidence="7">
    <location>
        <begin position="45"/>
        <end position="110"/>
    </location>
</feature>
<keyword evidence="10" id="KW-1185">Reference proteome</keyword>
<dbReference type="SUPFAM" id="SSF88659">
    <property type="entry name" value="Sigma3 and sigma4 domains of RNA polymerase sigma factors"/>
    <property type="match status" value="1"/>
</dbReference>
<evidence type="ECO:0000256" key="3">
    <source>
        <dbReference type="ARBA" id="ARBA00023082"/>
    </source>
</evidence>
<dbReference type="GO" id="GO:0006352">
    <property type="term" value="P:DNA-templated transcription initiation"/>
    <property type="evidence" value="ECO:0007669"/>
    <property type="project" value="InterPro"/>
</dbReference>
<dbReference type="SUPFAM" id="SSF88946">
    <property type="entry name" value="Sigma2 domain of RNA polymerase sigma factors"/>
    <property type="match status" value="1"/>
</dbReference>
<dbReference type="InterPro" id="IPR000838">
    <property type="entry name" value="RNA_pol_sigma70_ECF_CS"/>
</dbReference>
<dbReference type="InterPro" id="IPR007627">
    <property type="entry name" value="RNA_pol_sigma70_r2"/>
</dbReference>
<dbReference type="Pfam" id="PF08281">
    <property type="entry name" value="Sigma70_r4_2"/>
    <property type="match status" value="1"/>
</dbReference>
<feature type="domain" description="RNA polymerase sigma factor 70 region 4 type 2" evidence="8">
    <location>
        <begin position="141"/>
        <end position="190"/>
    </location>
</feature>
<dbReference type="InterPro" id="IPR014284">
    <property type="entry name" value="RNA_pol_sigma-70_dom"/>
</dbReference>
<dbReference type="GO" id="GO:0003677">
    <property type="term" value="F:DNA binding"/>
    <property type="evidence" value="ECO:0007669"/>
    <property type="project" value="UniProtKB-KW"/>
</dbReference>
<dbReference type="InterPro" id="IPR013324">
    <property type="entry name" value="RNA_pol_sigma_r3/r4-like"/>
</dbReference>
<keyword evidence="2 6" id="KW-0805">Transcription regulation</keyword>
<dbReference type="EMBL" id="JABAHZ010000010">
    <property type="protein sequence ID" value="NLR82469.1"/>
    <property type="molecule type" value="Genomic_DNA"/>
</dbReference>
<dbReference type="Proteomes" id="UP000552864">
    <property type="component" value="Unassembled WGS sequence"/>
</dbReference>
<evidence type="ECO:0000256" key="4">
    <source>
        <dbReference type="ARBA" id="ARBA00023125"/>
    </source>
</evidence>
<keyword evidence="4 6" id="KW-0238">DNA-binding</keyword>
<dbReference type="Gene3D" id="1.10.10.10">
    <property type="entry name" value="Winged helix-like DNA-binding domain superfamily/Winged helix DNA-binding domain"/>
    <property type="match status" value="1"/>
</dbReference>
<dbReference type="InterPro" id="IPR013325">
    <property type="entry name" value="RNA_pol_sigma_r2"/>
</dbReference>
<dbReference type="AlphaFoldDB" id="A0A847SWB6"/>
<dbReference type="Gene3D" id="1.10.1740.10">
    <property type="match status" value="1"/>
</dbReference>
<organism evidence="9 10">
    <name type="scientific">Chitinophaga eiseniae</name>
    <dbReference type="NCBI Taxonomy" id="634771"/>
    <lineage>
        <taxon>Bacteria</taxon>
        <taxon>Pseudomonadati</taxon>
        <taxon>Bacteroidota</taxon>
        <taxon>Chitinophagia</taxon>
        <taxon>Chitinophagales</taxon>
        <taxon>Chitinophagaceae</taxon>
        <taxon>Chitinophaga</taxon>
    </lineage>
</organism>
<dbReference type="Pfam" id="PF04542">
    <property type="entry name" value="Sigma70_r2"/>
    <property type="match status" value="1"/>
</dbReference>
<keyword evidence="3 6" id="KW-0731">Sigma factor</keyword>
<evidence type="ECO:0000256" key="5">
    <source>
        <dbReference type="ARBA" id="ARBA00023163"/>
    </source>
</evidence>
<proteinExistence type="inferred from homology"/>
<dbReference type="InterPro" id="IPR039425">
    <property type="entry name" value="RNA_pol_sigma-70-like"/>
</dbReference>
<dbReference type="PANTHER" id="PTHR43133">
    <property type="entry name" value="RNA POLYMERASE ECF-TYPE SIGMA FACTO"/>
    <property type="match status" value="1"/>
</dbReference>
<evidence type="ECO:0000313" key="10">
    <source>
        <dbReference type="Proteomes" id="UP000552864"/>
    </source>
</evidence>
<accession>A0A847SWB6</accession>
<name>A0A847SWB6_9BACT</name>
<dbReference type="CDD" id="cd06171">
    <property type="entry name" value="Sigma70_r4"/>
    <property type="match status" value="1"/>
</dbReference>
<evidence type="ECO:0000313" key="9">
    <source>
        <dbReference type="EMBL" id="NLR82469.1"/>
    </source>
</evidence>
<keyword evidence="5 6" id="KW-0804">Transcription</keyword>
<dbReference type="NCBIfam" id="TIGR02937">
    <property type="entry name" value="sigma70-ECF"/>
    <property type="match status" value="1"/>
</dbReference>
<sequence length="211" mass="24565">MIQLFHNFDHQPNTTARRLSNPIQYSESALLSRIAEGDERAFATFYHHYYQLIFPFILKHLPTREDAEEVVQQTFLRAWLHRDKLADMAFVKAWLFKVATREYMNHVRNRLSGKLALVQLEERGEPADNNTVLDIKEINHLISRAMDTLSPQRRQVFYLSRREHLSIDEIAARMGISPKTVKNTLTAALVQVREYLAAAGYAISILLLLRF</sequence>
<protein>
    <recommendedName>
        <fullName evidence="6">RNA polymerase sigma factor</fullName>
    </recommendedName>
</protein>
<reference evidence="9 10" key="1">
    <citation type="submission" date="2020-04" db="EMBL/GenBank/DDBJ databases">
        <authorList>
            <person name="Yin C."/>
        </authorList>
    </citation>
    <scope>NUCLEOTIDE SEQUENCE [LARGE SCALE GENOMIC DNA]</scope>
    <source>
        <strain evidence="9 10">Ak56</strain>
    </source>
</reference>
<gene>
    <name evidence="9" type="ORF">HGH91_27885</name>
</gene>
<evidence type="ECO:0000256" key="6">
    <source>
        <dbReference type="RuleBase" id="RU000716"/>
    </source>
</evidence>
<dbReference type="GO" id="GO:0016987">
    <property type="term" value="F:sigma factor activity"/>
    <property type="evidence" value="ECO:0007669"/>
    <property type="project" value="UniProtKB-KW"/>
</dbReference>
<dbReference type="PANTHER" id="PTHR43133:SF46">
    <property type="entry name" value="RNA POLYMERASE SIGMA-70 FACTOR ECF SUBFAMILY"/>
    <property type="match status" value="1"/>
</dbReference>
<comment type="similarity">
    <text evidence="1 6">Belongs to the sigma-70 factor family. ECF subfamily.</text>
</comment>
<evidence type="ECO:0000256" key="2">
    <source>
        <dbReference type="ARBA" id="ARBA00023015"/>
    </source>
</evidence>
<dbReference type="RefSeq" id="WP_168742540.1">
    <property type="nucleotide sequence ID" value="NZ_JABAHZ010000010.1"/>
</dbReference>
<evidence type="ECO:0000259" key="7">
    <source>
        <dbReference type="Pfam" id="PF04542"/>
    </source>
</evidence>
<dbReference type="InterPro" id="IPR013249">
    <property type="entry name" value="RNA_pol_sigma70_r4_t2"/>
</dbReference>
<comment type="caution">
    <text evidence="9">The sequence shown here is derived from an EMBL/GenBank/DDBJ whole genome shotgun (WGS) entry which is preliminary data.</text>
</comment>
<dbReference type="InterPro" id="IPR036388">
    <property type="entry name" value="WH-like_DNA-bd_sf"/>
</dbReference>
<evidence type="ECO:0000259" key="8">
    <source>
        <dbReference type="Pfam" id="PF08281"/>
    </source>
</evidence>